<dbReference type="PROSITE" id="PS50234">
    <property type="entry name" value="VWFA"/>
    <property type="match status" value="1"/>
</dbReference>
<dbReference type="PANTHER" id="PTHR10579:SF43">
    <property type="entry name" value="ZINC FINGER (C3HC4-TYPE RING FINGER) FAMILY PROTEIN"/>
    <property type="match status" value="1"/>
</dbReference>
<reference evidence="4" key="1">
    <citation type="journal article" date="2019" name="Int. J. Syst. Evol. Microbiol.">
        <title>The Global Catalogue of Microorganisms (GCM) 10K type strain sequencing project: providing services to taxonomists for standard genome sequencing and annotation.</title>
        <authorList>
            <consortium name="The Broad Institute Genomics Platform"/>
            <consortium name="The Broad Institute Genome Sequencing Center for Infectious Disease"/>
            <person name="Wu L."/>
            <person name="Ma J."/>
        </authorList>
    </citation>
    <scope>NUCLEOTIDE SEQUENCE [LARGE SCALE GENOMIC DNA]</scope>
    <source>
        <strain evidence="4">KCTC 42456</strain>
    </source>
</reference>
<dbReference type="InterPro" id="IPR008969">
    <property type="entry name" value="CarboxyPept-like_regulatory"/>
</dbReference>
<dbReference type="InterPro" id="IPR036465">
    <property type="entry name" value="vWFA_dom_sf"/>
</dbReference>
<evidence type="ECO:0000259" key="2">
    <source>
        <dbReference type="PROSITE" id="PS50234"/>
    </source>
</evidence>
<evidence type="ECO:0000313" key="3">
    <source>
        <dbReference type="EMBL" id="MFD2730906.1"/>
    </source>
</evidence>
<dbReference type="Pfam" id="PF13715">
    <property type="entry name" value="CarbopepD_reg_2"/>
    <property type="match status" value="1"/>
</dbReference>
<dbReference type="Pfam" id="PF00092">
    <property type="entry name" value="VWA"/>
    <property type="match status" value="1"/>
</dbReference>
<organism evidence="3 4">
    <name type="scientific">Pedobacter alpinus</name>
    <dbReference type="NCBI Taxonomy" id="1590643"/>
    <lineage>
        <taxon>Bacteria</taxon>
        <taxon>Pseudomonadati</taxon>
        <taxon>Bacteroidota</taxon>
        <taxon>Sphingobacteriia</taxon>
        <taxon>Sphingobacteriales</taxon>
        <taxon>Sphingobacteriaceae</taxon>
        <taxon>Pedobacter</taxon>
    </lineage>
</organism>
<feature type="domain" description="VWFA" evidence="2">
    <location>
        <begin position="254"/>
        <end position="432"/>
    </location>
</feature>
<dbReference type="SMART" id="SM00327">
    <property type="entry name" value="VWA"/>
    <property type="match status" value="1"/>
</dbReference>
<evidence type="ECO:0000256" key="1">
    <source>
        <dbReference type="SAM" id="SignalP"/>
    </source>
</evidence>
<dbReference type="InterPro" id="IPR022156">
    <property type="entry name" value="Uncharacterised_YfbK_N"/>
</dbReference>
<dbReference type="EMBL" id="JBHULV010000011">
    <property type="protein sequence ID" value="MFD2730906.1"/>
    <property type="molecule type" value="Genomic_DNA"/>
</dbReference>
<proteinExistence type="predicted"/>
<gene>
    <name evidence="3" type="ORF">ACFSSE_04250</name>
</gene>
<dbReference type="RefSeq" id="WP_379042427.1">
    <property type="nucleotide sequence ID" value="NZ_JBHSKW010000022.1"/>
</dbReference>
<accession>A0ABW5TP76</accession>
<dbReference type="CDD" id="cd01465">
    <property type="entry name" value="vWA_subgroup"/>
    <property type="match status" value="1"/>
</dbReference>
<feature type="signal peptide" evidence="1">
    <location>
        <begin position="1"/>
        <end position="18"/>
    </location>
</feature>
<keyword evidence="1" id="KW-0732">Signal</keyword>
<dbReference type="Proteomes" id="UP001597546">
    <property type="component" value="Unassembled WGS sequence"/>
</dbReference>
<dbReference type="PANTHER" id="PTHR10579">
    <property type="entry name" value="CALCIUM-ACTIVATED CHLORIDE CHANNEL REGULATOR"/>
    <property type="match status" value="1"/>
</dbReference>
<dbReference type="InterPro" id="IPR051266">
    <property type="entry name" value="CLCR"/>
</dbReference>
<dbReference type="Pfam" id="PF12450">
    <property type="entry name" value="vWF_A"/>
    <property type="match status" value="1"/>
</dbReference>
<dbReference type="Gene3D" id="3.40.50.410">
    <property type="entry name" value="von Willebrand factor, type A domain"/>
    <property type="match status" value="1"/>
</dbReference>
<dbReference type="InterPro" id="IPR021908">
    <property type="entry name" value="YfbK_C"/>
</dbReference>
<dbReference type="InterPro" id="IPR002035">
    <property type="entry name" value="VWF_A"/>
</dbReference>
<dbReference type="SUPFAM" id="SSF49464">
    <property type="entry name" value="Carboxypeptidase regulatory domain-like"/>
    <property type="match status" value="1"/>
</dbReference>
<name>A0ABW5TP76_9SPHI</name>
<comment type="caution">
    <text evidence="3">The sequence shown here is derived from an EMBL/GenBank/DDBJ whole genome shotgun (WGS) entry which is preliminary data.</text>
</comment>
<feature type="chain" id="PRO_5046637275" evidence="1">
    <location>
        <begin position="19"/>
        <end position="627"/>
    </location>
</feature>
<protein>
    <submittedName>
        <fullName evidence="3">von Willebrand factor type A domain-containing protein</fullName>
    </submittedName>
</protein>
<dbReference type="Gene3D" id="2.60.40.1120">
    <property type="entry name" value="Carboxypeptidase-like, regulatory domain"/>
    <property type="match status" value="1"/>
</dbReference>
<evidence type="ECO:0000313" key="4">
    <source>
        <dbReference type="Proteomes" id="UP001597546"/>
    </source>
</evidence>
<sequence length="627" mass="68790">MKNLFSLLIIALVFSAFKTDDSKVMSGYVYDQQQNALAGAMVSAKQQKSNIVSTNGKGFFKITVSQKEKTLVVSFVGYQTKEVTASNNELKIILAANEQKLEEVVVVGYGTQRKESLGAIAGVQSSKTMQIRGFANNNSYYAQDINTESYSAITENGFKSSTTDPLSTFSIDVDAASYSNMRRFIQRGQLPPKDAIRVEEFINYFGYDYPEPKGNDPVSITTDVADAPWNKNHRLVRIGLKAKSIKNENLPASNLVFLIDVSGSMQGPDRLELLKTAMKLLTDQLRPNDKVAIVVYAGAAGLVLPSTGGNQKTKIKEALSNLSAGGSTAGGAGIKLAYETAKNNFIEGGNNRVILASDGDFNVGASSDAEMQRMIEGYRNDGVFLSVLGFGSGNLKDSKMEAIADKGNGNYAYIDGINEAKKVLINEFGGTLFTVAKDVKLQIEFNPAKVEAYRLVGYENRLLNNEDFKDDKKDAGEMGAGHTVTALYEIIPKGYKDEFVKKTDEMKYQQNNSIKNSDELLTVKMRYKNPDETKSKELSLSLIDDGKKMEQTTKDFMFVAAVAEFGLLIKDSEFKQNANFDHAIALAKKGKGIDDNGYRAEFIQLVENAKLLTKNNLIDLSSTNIED</sequence>
<keyword evidence="4" id="KW-1185">Reference proteome</keyword>
<dbReference type="Pfam" id="PF12034">
    <property type="entry name" value="YfbK_C"/>
    <property type="match status" value="1"/>
</dbReference>
<dbReference type="SUPFAM" id="SSF53300">
    <property type="entry name" value="vWA-like"/>
    <property type="match status" value="1"/>
</dbReference>